<accession>A0ABU9G9Z1</accession>
<dbReference type="EMBL" id="JBAKAR010000016">
    <property type="protein sequence ID" value="MEL0614565.1"/>
    <property type="molecule type" value="Genomic_DNA"/>
</dbReference>
<protein>
    <submittedName>
        <fullName evidence="1">Uncharacterized protein</fullName>
    </submittedName>
</protein>
<name>A0ABU9G9Z1_9GAMM</name>
<dbReference type="Proteomes" id="UP001379949">
    <property type="component" value="Unassembled WGS sequence"/>
</dbReference>
<sequence length="50" mass="5496">MSSLFICLLAASAFIWHKSNPTISVVQPNDTQRQEMIGVKNTPSIPLTPL</sequence>
<organism evidence="1 2">
    <name type="scientific">Marinomonas arenicola</name>
    <dbReference type="NCBI Taxonomy" id="569601"/>
    <lineage>
        <taxon>Bacteria</taxon>
        <taxon>Pseudomonadati</taxon>
        <taxon>Pseudomonadota</taxon>
        <taxon>Gammaproteobacteria</taxon>
        <taxon>Oceanospirillales</taxon>
        <taxon>Oceanospirillaceae</taxon>
        <taxon>Marinomonas</taxon>
    </lineage>
</organism>
<keyword evidence="2" id="KW-1185">Reference proteome</keyword>
<reference evidence="1 2" key="1">
    <citation type="submission" date="2024-02" db="EMBL/GenBank/DDBJ databases">
        <title>Bacteria isolated from the canopy kelp, Nereocystis luetkeana.</title>
        <authorList>
            <person name="Pfister C.A."/>
            <person name="Younker I.T."/>
            <person name="Light S.H."/>
        </authorList>
    </citation>
    <scope>NUCLEOTIDE SEQUENCE [LARGE SCALE GENOMIC DNA]</scope>
    <source>
        <strain evidence="1 2">TI.4.07</strain>
    </source>
</reference>
<gene>
    <name evidence="1" type="ORF">V6242_15525</name>
</gene>
<comment type="caution">
    <text evidence="1">The sequence shown here is derived from an EMBL/GenBank/DDBJ whole genome shotgun (WGS) entry which is preliminary data.</text>
</comment>
<proteinExistence type="predicted"/>
<evidence type="ECO:0000313" key="1">
    <source>
        <dbReference type="EMBL" id="MEL0614565.1"/>
    </source>
</evidence>
<evidence type="ECO:0000313" key="2">
    <source>
        <dbReference type="Proteomes" id="UP001379949"/>
    </source>
</evidence>
<dbReference type="RefSeq" id="WP_341565338.1">
    <property type="nucleotide sequence ID" value="NZ_JBAKAQ010000009.1"/>
</dbReference>